<evidence type="ECO:0000256" key="9">
    <source>
        <dbReference type="ARBA" id="ARBA00022840"/>
    </source>
</evidence>
<evidence type="ECO:0000256" key="1">
    <source>
        <dbReference type="ARBA" id="ARBA00004496"/>
    </source>
</evidence>
<dbReference type="InterPro" id="IPR014729">
    <property type="entry name" value="Rossmann-like_a/b/a_fold"/>
</dbReference>
<dbReference type="Gene3D" id="1.20.120.1910">
    <property type="entry name" value="Cysteine-tRNA ligase, C-terminal anti-codon recognition domain"/>
    <property type="match status" value="1"/>
</dbReference>
<organism evidence="17 18">
    <name type="scientific">Kineococcus radiotolerans</name>
    <dbReference type="NCBI Taxonomy" id="131568"/>
    <lineage>
        <taxon>Bacteria</taxon>
        <taxon>Bacillati</taxon>
        <taxon>Actinomycetota</taxon>
        <taxon>Actinomycetes</taxon>
        <taxon>Kineosporiales</taxon>
        <taxon>Kineosporiaceae</taxon>
        <taxon>Kineococcus</taxon>
    </lineage>
</organism>
<name>A0A7W4XWP2_KINRA</name>
<comment type="subcellular location">
    <subcellularLocation>
        <location evidence="1 13">Cytoplasm</location>
    </subcellularLocation>
</comment>
<dbReference type="CDD" id="cd00672">
    <property type="entry name" value="CysRS_core"/>
    <property type="match status" value="1"/>
</dbReference>
<evidence type="ECO:0000256" key="2">
    <source>
        <dbReference type="ARBA" id="ARBA00005594"/>
    </source>
</evidence>
<feature type="short sequence motif" description="'HIGH' region" evidence="13">
    <location>
        <begin position="31"/>
        <end position="41"/>
    </location>
</feature>
<evidence type="ECO:0000256" key="8">
    <source>
        <dbReference type="ARBA" id="ARBA00022833"/>
    </source>
</evidence>
<dbReference type="HAMAP" id="MF_00041">
    <property type="entry name" value="Cys_tRNA_synth"/>
    <property type="match status" value="1"/>
</dbReference>
<keyword evidence="9 13" id="KW-0067">ATP-binding</keyword>
<protein>
    <recommendedName>
        <fullName evidence="13">Cysteine--tRNA ligase</fullName>
        <ecNumber evidence="13">6.1.1.16</ecNumber>
    </recommendedName>
    <alternativeName>
        <fullName evidence="13">Cysteinyl-tRNA synthetase</fullName>
        <shortName evidence="13">CysRS</shortName>
    </alternativeName>
</protein>
<evidence type="ECO:0000256" key="7">
    <source>
        <dbReference type="ARBA" id="ARBA00022741"/>
    </source>
</evidence>
<dbReference type="Proteomes" id="UP000533269">
    <property type="component" value="Unassembled WGS sequence"/>
</dbReference>
<evidence type="ECO:0000256" key="13">
    <source>
        <dbReference type="HAMAP-Rule" id="MF_00041"/>
    </source>
</evidence>
<keyword evidence="7 13" id="KW-0547">Nucleotide-binding</keyword>
<dbReference type="InterPro" id="IPR015273">
    <property type="entry name" value="Cys-tRNA-synt_Ia_DALR"/>
</dbReference>
<evidence type="ECO:0000256" key="11">
    <source>
        <dbReference type="ARBA" id="ARBA00023146"/>
    </source>
</evidence>
<dbReference type="PANTHER" id="PTHR10890:SF30">
    <property type="entry name" value="CYSTEINE--TRNA LIGASE"/>
    <property type="match status" value="1"/>
</dbReference>
<keyword evidence="10 13" id="KW-0648">Protein biosynthesis</keyword>
<evidence type="ECO:0000256" key="15">
    <source>
        <dbReference type="SAM" id="MobiDB-lite"/>
    </source>
</evidence>
<dbReference type="InterPro" id="IPR015803">
    <property type="entry name" value="Cys-tRNA-ligase"/>
</dbReference>
<feature type="coiled-coil region" evidence="14">
    <location>
        <begin position="306"/>
        <end position="333"/>
    </location>
</feature>
<evidence type="ECO:0000313" key="17">
    <source>
        <dbReference type="EMBL" id="MBB2900409.1"/>
    </source>
</evidence>
<dbReference type="Pfam" id="PF09190">
    <property type="entry name" value="DALR_2"/>
    <property type="match status" value="1"/>
</dbReference>
<sequence length="471" mass="50874">MTLHLHDSAAGAVREFAPLVPGQVGIYVCGATPQGSPHLGHVRAQVVFDVLRRWLVRSGYEVTLVRNVTDIDDKILAKAAEAGTEWWAHAYRFEREFSAAYAALGVLPPTVEPRATGHVPEMVELIQRLVERGHAYAAADGSGDVYFDVRSWPAYGELTHQRLDDMEPAADADPRGKRDPRDFALWKGAKPGEPATASWATPWGRGRPGWHLECSAMAGRYLGPRFDVHGGGLDLRFPHHENEQAQSRAAGDGFANFWMHNHFVTMSGEKMSKSLGNVLGVPHLLETHRAVVLRYYLVSGHYRTHLEHSENSLVEAEAAYSRLEGLLRRAAERVGGLAAGEVPAAFAAAMDDDLATPAALAVLHETARAGNSALAAGDEAALRTAAGQLRAGLDVLGLDPFAEPWASQTTGSDAARTALDVLVRARLEDRATARATKDFATADAVRDSLKSAGIVIEDTPTGARWALEGEQ</sequence>
<dbReference type="InterPro" id="IPR009080">
    <property type="entry name" value="tRNAsynth_Ia_anticodon-bd"/>
</dbReference>
<dbReference type="InterPro" id="IPR032678">
    <property type="entry name" value="tRNA-synt_1_cat_dom"/>
</dbReference>
<keyword evidence="4 13" id="KW-0963">Cytoplasm</keyword>
<dbReference type="NCBIfam" id="TIGR00435">
    <property type="entry name" value="cysS"/>
    <property type="match status" value="1"/>
</dbReference>
<comment type="cofactor">
    <cofactor evidence="13">
        <name>Zn(2+)</name>
        <dbReference type="ChEBI" id="CHEBI:29105"/>
    </cofactor>
    <text evidence="13">Binds 1 zinc ion per subunit.</text>
</comment>
<comment type="similarity">
    <text evidence="2 13">Belongs to the class-I aminoacyl-tRNA synthetase family.</text>
</comment>
<dbReference type="GO" id="GO:0005524">
    <property type="term" value="F:ATP binding"/>
    <property type="evidence" value="ECO:0007669"/>
    <property type="project" value="UniProtKB-UniRule"/>
</dbReference>
<dbReference type="EMBL" id="JACHVY010000001">
    <property type="protein sequence ID" value="MBB2900409.1"/>
    <property type="molecule type" value="Genomic_DNA"/>
</dbReference>
<gene>
    <name evidence="13" type="primary">cysS</name>
    <name evidence="17" type="ORF">FHR75_001197</name>
</gene>
<dbReference type="GO" id="GO:0006423">
    <property type="term" value="P:cysteinyl-tRNA aminoacylation"/>
    <property type="evidence" value="ECO:0007669"/>
    <property type="project" value="UniProtKB-UniRule"/>
</dbReference>
<feature type="binding site" evidence="13">
    <location>
        <position position="29"/>
    </location>
    <ligand>
        <name>Zn(2+)</name>
        <dbReference type="ChEBI" id="CHEBI:29105"/>
    </ligand>
</feature>
<feature type="binding site" evidence="13">
    <location>
        <position position="214"/>
    </location>
    <ligand>
        <name>Zn(2+)</name>
        <dbReference type="ChEBI" id="CHEBI:29105"/>
    </ligand>
</feature>
<keyword evidence="14" id="KW-0175">Coiled coil</keyword>
<dbReference type="EC" id="6.1.1.16" evidence="13"/>
<dbReference type="InterPro" id="IPR024909">
    <property type="entry name" value="Cys-tRNA/MSH_ligase"/>
</dbReference>
<dbReference type="GO" id="GO:0004817">
    <property type="term" value="F:cysteine-tRNA ligase activity"/>
    <property type="evidence" value="ECO:0007669"/>
    <property type="project" value="UniProtKB-UniRule"/>
</dbReference>
<dbReference type="PANTHER" id="PTHR10890">
    <property type="entry name" value="CYSTEINYL-TRNA SYNTHETASE"/>
    <property type="match status" value="1"/>
</dbReference>
<evidence type="ECO:0000256" key="3">
    <source>
        <dbReference type="ARBA" id="ARBA00011245"/>
    </source>
</evidence>
<dbReference type="GO" id="GO:0008270">
    <property type="term" value="F:zinc ion binding"/>
    <property type="evidence" value="ECO:0007669"/>
    <property type="project" value="UniProtKB-UniRule"/>
</dbReference>
<feature type="compositionally biased region" description="Basic and acidic residues" evidence="15">
    <location>
        <begin position="172"/>
        <end position="184"/>
    </location>
</feature>
<comment type="caution">
    <text evidence="17">The sequence shown here is derived from an EMBL/GenBank/DDBJ whole genome shotgun (WGS) entry which is preliminary data.</text>
</comment>
<dbReference type="RefSeq" id="WP_183390674.1">
    <property type="nucleotide sequence ID" value="NZ_JACHVY010000001.1"/>
</dbReference>
<keyword evidence="11 13" id="KW-0030">Aminoacyl-tRNA synthetase</keyword>
<keyword evidence="6 13" id="KW-0479">Metal-binding</keyword>
<proteinExistence type="inferred from homology"/>
<evidence type="ECO:0000256" key="12">
    <source>
        <dbReference type="ARBA" id="ARBA00047398"/>
    </source>
</evidence>
<evidence type="ECO:0000256" key="6">
    <source>
        <dbReference type="ARBA" id="ARBA00022723"/>
    </source>
</evidence>
<evidence type="ECO:0000313" key="18">
    <source>
        <dbReference type="Proteomes" id="UP000533269"/>
    </source>
</evidence>
<dbReference type="GO" id="GO:0005829">
    <property type="term" value="C:cytosol"/>
    <property type="evidence" value="ECO:0007669"/>
    <property type="project" value="TreeGrafter"/>
</dbReference>
<reference evidence="17 18" key="1">
    <citation type="submission" date="2020-08" db="EMBL/GenBank/DDBJ databases">
        <title>The Agave Microbiome: Exploring the role of microbial communities in plant adaptations to desert environments.</title>
        <authorList>
            <person name="Partida-Martinez L.P."/>
        </authorList>
    </citation>
    <scope>NUCLEOTIDE SEQUENCE [LARGE SCALE GENOMIC DNA]</scope>
    <source>
        <strain evidence="17 18">AS2.23</strain>
    </source>
</reference>
<dbReference type="SUPFAM" id="SSF47323">
    <property type="entry name" value="Anticodon-binding domain of a subclass of class I aminoacyl-tRNA synthetases"/>
    <property type="match status" value="1"/>
</dbReference>
<feature type="binding site" evidence="13">
    <location>
        <position position="239"/>
    </location>
    <ligand>
        <name>Zn(2+)</name>
        <dbReference type="ChEBI" id="CHEBI:29105"/>
    </ligand>
</feature>
<accession>A0A7W4XWP2</accession>
<evidence type="ECO:0000259" key="16">
    <source>
        <dbReference type="SMART" id="SM00840"/>
    </source>
</evidence>
<dbReference type="PRINTS" id="PR00983">
    <property type="entry name" value="TRNASYNTHCYS"/>
</dbReference>
<dbReference type="FunFam" id="3.40.50.620:FF:000068">
    <property type="entry name" value="Cysteine--tRNA ligase"/>
    <property type="match status" value="1"/>
</dbReference>
<feature type="binding site" evidence="13">
    <location>
        <position position="243"/>
    </location>
    <ligand>
        <name>Zn(2+)</name>
        <dbReference type="ChEBI" id="CHEBI:29105"/>
    </ligand>
</feature>
<evidence type="ECO:0000256" key="5">
    <source>
        <dbReference type="ARBA" id="ARBA00022598"/>
    </source>
</evidence>
<comment type="catalytic activity">
    <reaction evidence="12 13">
        <text>tRNA(Cys) + L-cysteine + ATP = L-cysteinyl-tRNA(Cys) + AMP + diphosphate</text>
        <dbReference type="Rhea" id="RHEA:17773"/>
        <dbReference type="Rhea" id="RHEA-COMP:9661"/>
        <dbReference type="Rhea" id="RHEA-COMP:9679"/>
        <dbReference type="ChEBI" id="CHEBI:30616"/>
        <dbReference type="ChEBI" id="CHEBI:33019"/>
        <dbReference type="ChEBI" id="CHEBI:35235"/>
        <dbReference type="ChEBI" id="CHEBI:78442"/>
        <dbReference type="ChEBI" id="CHEBI:78517"/>
        <dbReference type="ChEBI" id="CHEBI:456215"/>
        <dbReference type="EC" id="6.1.1.16"/>
    </reaction>
</comment>
<dbReference type="SUPFAM" id="SSF52374">
    <property type="entry name" value="Nucleotidylyl transferase"/>
    <property type="match status" value="1"/>
</dbReference>
<dbReference type="SMART" id="SM00840">
    <property type="entry name" value="DALR_2"/>
    <property type="match status" value="1"/>
</dbReference>
<evidence type="ECO:0000256" key="10">
    <source>
        <dbReference type="ARBA" id="ARBA00022917"/>
    </source>
</evidence>
<feature type="short sequence motif" description="'KMSKS' region" evidence="13">
    <location>
        <begin position="270"/>
        <end position="274"/>
    </location>
</feature>
<feature type="binding site" evidence="13">
    <location>
        <position position="273"/>
    </location>
    <ligand>
        <name>ATP</name>
        <dbReference type="ChEBI" id="CHEBI:30616"/>
    </ligand>
</feature>
<dbReference type="Gene3D" id="3.40.50.620">
    <property type="entry name" value="HUPs"/>
    <property type="match status" value="1"/>
</dbReference>
<dbReference type="Pfam" id="PF01406">
    <property type="entry name" value="tRNA-synt_1e"/>
    <property type="match status" value="1"/>
</dbReference>
<reference evidence="17 18" key="2">
    <citation type="submission" date="2020-08" db="EMBL/GenBank/DDBJ databases">
        <authorList>
            <person name="Partida-Martinez L."/>
            <person name="Huntemann M."/>
            <person name="Clum A."/>
            <person name="Wang J."/>
            <person name="Palaniappan K."/>
            <person name="Ritter S."/>
            <person name="Chen I.-M."/>
            <person name="Stamatis D."/>
            <person name="Reddy T."/>
            <person name="O'Malley R."/>
            <person name="Daum C."/>
            <person name="Shapiro N."/>
            <person name="Ivanova N."/>
            <person name="Kyrpides N."/>
            <person name="Woyke T."/>
        </authorList>
    </citation>
    <scope>NUCLEOTIDE SEQUENCE [LARGE SCALE GENOMIC DNA]</scope>
    <source>
        <strain evidence="17 18">AS2.23</strain>
    </source>
</reference>
<feature type="region of interest" description="Disordered" evidence="15">
    <location>
        <begin position="164"/>
        <end position="201"/>
    </location>
</feature>
<keyword evidence="5 13" id="KW-0436">Ligase</keyword>
<dbReference type="AlphaFoldDB" id="A0A7W4XWP2"/>
<keyword evidence="8 13" id="KW-0862">Zinc</keyword>
<evidence type="ECO:0000256" key="4">
    <source>
        <dbReference type="ARBA" id="ARBA00022490"/>
    </source>
</evidence>
<comment type="subunit">
    <text evidence="3 13">Monomer.</text>
</comment>
<dbReference type="InterPro" id="IPR056411">
    <property type="entry name" value="CysS_C"/>
</dbReference>
<dbReference type="Pfam" id="PF23493">
    <property type="entry name" value="CysS_C"/>
    <property type="match status" value="1"/>
</dbReference>
<feature type="domain" description="Cysteinyl-tRNA synthetase class Ia DALR" evidence="16">
    <location>
        <begin position="345"/>
        <end position="406"/>
    </location>
</feature>
<evidence type="ECO:0000256" key="14">
    <source>
        <dbReference type="SAM" id="Coils"/>
    </source>
</evidence>